<evidence type="ECO:0000313" key="8">
    <source>
        <dbReference type="EMBL" id="OSY51745.1"/>
    </source>
</evidence>
<evidence type="ECO:0000313" key="7">
    <source>
        <dbReference type="EMBL" id="KAF0647581.1"/>
    </source>
</evidence>
<feature type="region of interest" description="Disordered" evidence="4">
    <location>
        <begin position="83"/>
        <end position="152"/>
    </location>
</feature>
<dbReference type="Gene3D" id="3.40.50.2000">
    <property type="entry name" value="Glycogen Phosphorylase B"/>
    <property type="match status" value="1"/>
</dbReference>
<feature type="domain" description="Diacylglycerol glucosyltransferase N-terminal" evidence="5">
    <location>
        <begin position="158"/>
        <end position="233"/>
    </location>
</feature>
<keyword evidence="10" id="KW-1185">Reference proteome</keyword>
<dbReference type="PANTHER" id="PTHR43025">
    <property type="entry name" value="MONOGALACTOSYLDIACYLGLYCEROL SYNTHASE"/>
    <property type="match status" value="1"/>
</dbReference>
<gene>
    <name evidence="8" type="primary">ugtP</name>
    <name evidence="8" type="ORF">BG846_02599</name>
    <name evidence="7" type="ORF">K701_22690</name>
    <name evidence="6" type="ORF">K701_23400</name>
</gene>
<dbReference type="Proteomes" id="UP000731519">
    <property type="component" value="Unassembled WGS sequence"/>
</dbReference>
<evidence type="ECO:0000313" key="6">
    <source>
        <dbReference type="EMBL" id="KAF0647514.1"/>
    </source>
</evidence>
<evidence type="ECO:0000313" key="9">
    <source>
        <dbReference type="Proteomes" id="UP000194318"/>
    </source>
</evidence>
<dbReference type="GO" id="GO:0016758">
    <property type="term" value="F:hexosyltransferase activity"/>
    <property type="evidence" value="ECO:0007669"/>
    <property type="project" value="InterPro"/>
</dbReference>
<evidence type="ECO:0000313" key="10">
    <source>
        <dbReference type="Proteomes" id="UP000731519"/>
    </source>
</evidence>
<dbReference type="RefSeq" id="WP_031132451.1">
    <property type="nucleotide sequence ID" value="NZ_ASYR01000034.1"/>
</dbReference>
<sequence>MTRRCLVLSASMGAGHDAVAGELARRLRAHGHEAHVHDVLTLLPAGTGPALRVFYRTAVRRLPALYTAIYRVFLASPPHGAQALGPQAHGPQALGPQAHGPQAHGPQARDAQALGPQEPRSEALDPEAPPHPDALRSGAQAGPGRAAAARADTSPLAALAEGPLRALAARYRPDVVVSTFHLAAQITGRMRERGTLGVPSAVYVTDFAVHRGWLHPGNDLYLCVSPGAAAAARAGTGRRTAAPGPVVPPAFHAVADAPPAEPPDPRRPTVLLSAGAWGVGSDLPRTARALVRHGMRPVVLCGRDEGLRRRTARVPGAVALGWTHDLPALMASARLLVDNAAGQTAVQALAAGLPVVAYRPIPGHGADGVRHMAAEGLSTTAADLPSLLAAVSRLVPDGPARGAAAARGRALFRDDASVLLAALA</sequence>
<organism evidence="8 9">
    <name type="scientific">Streptomyces fradiae ATCC 10745 = DSM 40063</name>
    <dbReference type="NCBI Taxonomy" id="1319510"/>
    <lineage>
        <taxon>Bacteria</taxon>
        <taxon>Bacillati</taxon>
        <taxon>Actinomycetota</taxon>
        <taxon>Actinomycetes</taxon>
        <taxon>Kitasatosporales</taxon>
        <taxon>Streptomycetaceae</taxon>
        <taxon>Streptomyces</taxon>
    </lineage>
</organism>
<dbReference type="EMBL" id="ASYR01000035">
    <property type="protein sequence ID" value="KAF0647514.1"/>
    <property type="molecule type" value="Genomic_DNA"/>
</dbReference>
<evidence type="ECO:0000256" key="4">
    <source>
        <dbReference type="SAM" id="MobiDB-lite"/>
    </source>
</evidence>
<evidence type="ECO:0000259" key="5">
    <source>
        <dbReference type="Pfam" id="PF06925"/>
    </source>
</evidence>
<dbReference type="GeneID" id="91407183"/>
<dbReference type="AlphaFoldDB" id="A0A1Y2NW56"/>
<comment type="caution">
    <text evidence="8">The sequence shown here is derived from an EMBL/GenBank/DDBJ whole genome shotgun (WGS) entry which is preliminary data.</text>
</comment>
<dbReference type="SUPFAM" id="SSF53756">
    <property type="entry name" value="UDP-Glycosyltransferase/glycogen phosphorylase"/>
    <property type="match status" value="1"/>
</dbReference>
<feature type="compositionally biased region" description="Low complexity" evidence="4">
    <location>
        <begin position="136"/>
        <end position="152"/>
    </location>
</feature>
<dbReference type="Proteomes" id="UP000194318">
    <property type="component" value="Unassembled WGS sequence"/>
</dbReference>
<dbReference type="InterPro" id="IPR009695">
    <property type="entry name" value="Diacylglyc_glucosyltr_N"/>
</dbReference>
<name>A0A1Y2NW56_STRFR</name>
<dbReference type="PANTHER" id="PTHR43025:SF3">
    <property type="entry name" value="MONOGALACTOSYLDIACYLGLYCEROL SYNTHASE 1, CHLOROPLASTIC"/>
    <property type="match status" value="1"/>
</dbReference>
<evidence type="ECO:0000256" key="2">
    <source>
        <dbReference type="ARBA" id="ARBA00022676"/>
    </source>
</evidence>
<evidence type="ECO:0000256" key="1">
    <source>
        <dbReference type="ARBA" id="ARBA00006962"/>
    </source>
</evidence>
<keyword evidence="3 8" id="KW-0808">Transferase</keyword>
<dbReference type="Pfam" id="PF06925">
    <property type="entry name" value="MGDG_synth"/>
    <property type="match status" value="1"/>
</dbReference>
<dbReference type="InterPro" id="IPR050519">
    <property type="entry name" value="Glycosyltransf_28_UgtP"/>
</dbReference>
<dbReference type="GO" id="GO:0016020">
    <property type="term" value="C:membrane"/>
    <property type="evidence" value="ECO:0007669"/>
    <property type="project" value="GOC"/>
</dbReference>
<dbReference type="EMBL" id="ASYR01000034">
    <property type="protein sequence ID" value="KAF0647581.1"/>
    <property type="molecule type" value="Genomic_DNA"/>
</dbReference>
<comment type="similarity">
    <text evidence="1">Belongs to the glycosyltransferase 28 family.</text>
</comment>
<dbReference type="EC" id="2.4.1.-" evidence="8"/>
<protein>
    <submittedName>
        <fullName evidence="8">Processive diacylglycerol beta-glucosyltransferase</fullName>
        <ecNumber evidence="8">2.4.1.-</ecNumber>
    </submittedName>
</protein>
<feature type="compositionally biased region" description="Basic and acidic residues" evidence="4">
    <location>
        <begin position="119"/>
        <end position="134"/>
    </location>
</feature>
<dbReference type="EMBL" id="MIFZ01000222">
    <property type="protein sequence ID" value="OSY51745.1"/>
    <property type="molecule type" value="Genomic_DNA"/>
</dbReference>
<dbReference type="GO" id="GO:0009247">
    <property type="term" value="P:glycolipid biosynthetic process"/>
    <property type="evidence" value="ECO:0007669"/>
    <property type="project" value="InterPro"/>
</dbReference>
<evidence type="ECO:0000256" key="3">
    <source>
        <dbReference type="ARBA" id="ARBA00022679"/>
    </source>
</evidence>
<reference evidence="6 10" key="1">
    <citation type="submission" date="2013-05" db="EMBL/GenBank/DDBJ databases">
        <title>Genome Sequence of Streptomyces fradiae.</title>
        <authorList>
            <person name="Kirby R."/>
        </authorList>
    </citation>
    <scope>NUCLEOTIDE SEQUENCE [LARGE SCALE GENOMIC DNA]</scope>
    <source>
        <strain evidence="6 10">ATCC 10745</strain>
    </source>
</reference>
<reference evidence="8 9" key="2">
    <citation type="submission" date="2016-09" db="EMBL/GenBank/DDBJ databases">
        <title>Streptomyces fradiae DSM40063, a candidate organism with high potential of specific P450 cytochromes.</title>
        <authorList>
            <person name="Grumaz C."/>
            <person name="Vainshtein Y."/>
            <person name="Kirstahler P."/>
            <person name="Sohn K."/>
        </authorList>
    </citation>
    <scope>NUCLEOTIDE SEQUENCE [LARGE SCALE GENOMIC DNA]</scope>
    <source>
        <strain evidence="8 9">DSM 40063</strain>
    </source>
</reference>
<proteinExistence type="inferred from homology"/>
<accession>A0A1Y2NW56</accession>
<keyword evidence="2 8" id="KW-0328">Glycosyltransferase</keyword>